<dbReference type="AlphaFoldDB" id="A0AAP6IIG0"/>
<sequence>MEFLFELLKEIVKGAVREGSALFIRKQILKEENKKPTPSRRPKQKGGFRKKK</sequence>
<evidence type="ECO:0000313" key="3">
    <source>
        <dbReference type="Proteomes" id="UP001274571"/>
    </source>
</evidence>
<dbReference type="EMBL" id="JAXCMD010000021">
    <property type="protein sequence ID" value="MDY0855229.1"/>
    <property type="molecule type" value="Genomic_DNA"/>
</dbReference>
<dbReference type="Proteomes" id="UP001274571">
    <property type="component" value="Unassembled WGS sequence"/>
</dbReference>
<reference evidence="2" key="1">
    <citation type="submission" date="2023-11" db="EMBL/GenBank/DDBJ databases">
        <title>Genome Sequence of Bacillus thuringiensis stain BLB 30AF.</title>
        <authorList>
            <person name="Farhat A."/>
        </authorList>
    </citation>
    <scope>NUCLEOTIDE SEQUENCE</scope>
    <source>
        <strain evidence="2">BLB30AF</strain>
    </source>
</reference>
<feature type="compositionally biased region" description="Basic residues" evidence="1">
    <location>
        <begin position="37"/>
        <end position="52"/>
    </location>
</feature>
<evidence type="ECO:0000313" key="2">
    <source>
        <dbReference type="EMBL" id="MDY0855229.1"/>
    </source>
</evidence>
<gene>
    <name evidence="2" type="ORF">SOH20_31055</name>
</gene>
<protein>
    <submittedName>
        <fullName evidence="2">Uncharacterized protein</fullName>
    </submittedName>
</protein>
<comment type="caution">
    <text evidence="2">The sequence shown here is derived from an EMBL/GenBank/DDBJ whole genome shotgun (WGS) entry which is preliminary data.</text>
</comment>
<organism evidence="2 3">
    <name type="scientific">Bacillus thuringiensis</name>
    <dbReference type="NCBI Taxonomy" id="1428"/>
    <lineage>
        <taxon>Bacteria</taxon>
        <taxon>Bacillati</taxon>
        <taxon>Bacillota</taxon>
        <taxon>Bacilli</taxon>
        <taxon>Bacillales</taxon>
        <taxon>Bacillaceae</taxon>
        <taxon>Bacillus</taxon>
        <taxon>Bacillus cereus group</taxon>
    </lineage>
</organism>
<proteinExistence type="predicted"/>
<feature type="region of interest" description="Disordered" evidence="1">
    <location>
        <begin position="31"/>
        <end position="52"/>
    </location>
</feature>
<accession>A0AAP6IIG0</accession>
<name>A0AAP6IIG0_BACTU</name>
<evidence type="ECO:0000256" key="1">
    <source>
        <dbReference type="SAM" id="MobiDB-lite"/>
    </source>
</evidence>
<dbReference type="RefSeq" id="WP_320483977.1">
    <property type="nucleotide sequence ID" value="NZ_JAXCMD010000021.1"/>
</dbReference>